<dbReference type="GO" id="GO:0008235">
    <property type="term" value="F:metalloexopeptidase activity"/>
    <property type="evidence" value="ECO:0007669"/>
    <property type="project" value="InterPro"/>
</dbReference>
<feature type="domain" description="Peptidase M28" evidence="18">
    <location>
        <begin position="173"/>
        <end position="352"/>
    </location>
</feature>
<dbReference type="Pfam" id="PF04389">
    <property type="entry name" value="Peptidase_M28"/>
    <property type="match status" value="1"/>
</dbReference>
<feature type="transmembrane region" description="Helical" evidence="17">
    <location>
        <begin position="12"/>
        <end position="35"/>
    </location>
</feature>
<dbReference type="InterPro" id="IPR053975">
    <property type="entry name" value="PFF1_C"/>
</dbReference>
<dbReference type="PANTHER" id="PTHR12147:SF58">
    <property type="entry name" value="VACUOLAR MEMBRANE PROTEASE"/>
    <property type="match status" value="1"/>
</dbReference>
<comment type="subcellular location">
    <subcellularLocation>
        <location evidence="3">Vacuole membrane</location>
        <topology evidence="3">Multi-pass membrane protein</topology>
    </subcellularLocation>
</comment>
<keyword evidence="10 15" id="KW-0862">Zinc</keyword>
<evidence type="ECO:0000256" key="13">
    <source>
        <dbReference type="ARBA" id="ARBA00023136"/>
    </source>
</evidence>
<evidence type="ECO:0000256" key="16">
    <source>
        <dbReference type="SAM" id="MobiDB-lite"/>
    </source>
</evidence>
<keyword evidence="6 15" id="KW-0645">Protease</keyword>
<evidence type="ECO:0000256" key="9">
    <source>
        <dbReference type="ARBA" id="ARBA00022801"/>
    </source>
</evidence>
<dbReference type="PANTHER" id="PTHR12147">
    <property type="entry name" value="METALLOPEPTIDASE M28 FAMILY MEMBER"/>
    <property type="match status" value="1"/>
</dbReference>
<dbReference type="Pfam" id="PF22250">
    <property type="entry name" value="PFF1_C"/>
    <property type="match status" value="1"/>
</dbReference>
<feature type="region of interest" description="Disordered" evidence="16">
    <location>
        <begin position="633"/>
        <end position="652"/>
    </location>
</feature>
<dbReference type="Proteomes" id="UP000250266">
    <property type="component" value="Unassembled WGS sequence"/>
</dbReference>
<keyword evidence="12" id="KW-0482">Metalloprotease</keyword>
<dbReference type="EMBL" id="KV745228">
    <property type="protein sequence ID" value="OCK76255.1"/>
    <property type="molecule type" value="Genomic_DNA"/>
</dbReference>
<evidence type="ECO:0000256" key="7">
    <source>
        <dbReference type="ARBA" id="ARBA00022692"/>
    </source>
</evidence>
<feature type="domain" description="Vacuolar membrane protease transmembrane" evidence="20">
    <location>
        <begin position="457"/>
        <end position="742"/>
    </location>
</feature>
<evidence type="ECO:0000313" key="22">
    <source>
        <dbReference type="Proteomes" id="UP000250266"/>
    </source>
</evidence>
<feature type="region of interest" description="Disordered" evidence="16">
    <location>
        <begin position="594"/>
        <end position="622"/>
    </location>
</feature>
<evidence type="ECO:0000256" key="15">
    <source>
        <dbReference type="RuleBase" id="RU361240"/>
    </source>
</evidence>
<feature type="compositionally biased region" description="Polar residues" evidence="16">
    <location>
        <begin position="594"/>
        <end position="604"/>
    </location>
</feature>
<evidence type="ECO:0000259" key="19">
    <source>
        <dbReference type="Pfam" id="PF22250"/>
    </source>
</evidence>
<dbReference type="CDD" id="cd03875">
    <property type="entry name" value="M28_Fxna_like"/>
    <property type="match status" value="1"/>
</dbReference>
<evidence type="ECO:0000256" key="4">
    <source>
        <dbReference type="ARBA" id="ARBA00010918"/>
    </source>
</evidence>
<name>A0A8E2E2P0_9PEZI</name>
<feature type="transmembrane region" description="Helical" evidence="17">
    <location>
        <begin position="711"/>
        <end position="733"/>
    </location>
</feature>
<evidence type="ECO:0000256" key="2">
    <source>
        <dbReference type="ARBA" id="ARBA00003273"/>
    </source>
</evidence>
<feature type="transmembrane region" description="Helical" evidence="17">
    <location>
        <begin position="459"/>
        <end position="478"/>
    </location>
</feature>
<dbReference type="Gene3D" id="3.40.630.10">
    <property type="entry name" value="Zn peptidases"/>
    <property type="match status" value="1"/>
</dbReference>
<accession>A0A8E2E2P0</accession>
<sequence length="985" mass="108113">MARLSNPLAFTPLPVIIVTSITYLALFAALLFVHLTVPPAPSSPPHGVNLTAAWDDLLHITGQFHPYNSRANDDVRKYLLYRVKGILHSNGVEHEMEHGEASYSNNPHWNTANLSPVLVIDDTVSNVTFSETAANASVYFEGTNIIIVIRGSEEDTSPETNFPRVSGFGKNSSSSGGVLVNAHYDSVSTGFGATDDGVGVVTILQLLSYFTTQENWPKKSIVLLLNNGEEDYLNGARAFMRHPISQLPHTFLNLEGAGAGGRAAVFRSTDTEVTKYYQKASHPFGTVISSDGFKRRLIRSETDYIVFNGELGLRGLDVAFLEPRARYHTTEDSARETTLNSVWHMLSASLATVSGLASDTSSAFDGNGKTKDNGKVDAGKGTDAVWFDLFGKSFVTLRLHTMFALCVTLLVVTPIILIVLTVALAKSDKEYLFAGKQYIHSEDDDQAVQINGWRGVFRFPIAFIIATAAVIGLAFLVVRVNPYIVYSSPFAVWSMTLSAWFIVAWFILRGADAMRPSAFQRIYSLIWMFSGGFVILIAVTVGANHYKVAGGYFMVIYFAAIFIALLISYIELFFLPKKGAYVGQFAAYETSQPASDTASRPLTGTTGGQSDDRPVLDDDATETTSLLRGDRQSFRRYGGGRPSNVDGNDHEGRASAKDFGKPYAGEQGWSGKLPSSLWIIQFLLLAPIIIIVVGQIGLLATSALYQTPADGSSVLLVYLVIAALTALILAPLGPFLHRFTCQIPTFLFFVCVGTVIYNLTAFPFSRDHRLKVYFLQHVDCDTGMNTVSLVGLNSYVQKIITEIPSATGQFINCTKPNIQTRKELSQCAWKGLPALVVPKSAAPFSNRTYVDTWLDYSVTRVKDANEASIRVIGRNTRACRVFFDSPVTYLSVDGAASDSRFSTVGDNGSKEVRLWHREWSKPWDVHFKWEGEKNSIFTGRVVCLWSDANTGSIPALEELRHYMPVWSILTKLGDGLVEGAKGFSI</sequence>
<dbReference type="GO" id="GO:0005774">
    <property type="term" value="C:vacuolar membrane"/>
    <property type="evidence" value="ECO:0007669"/>
    <property type="project" value="UniProtKB-SubCell"/>
</dbReference>
<dbReference type="InterPro" id="IPR007484">
    <property type="entry name" value="Peptidase_M28"/>
</dbReference>
<evidence type="ECO:0000256" key="12">
    <source>
        <dbReference type="ARBA" id="ARBA00023049"/>
    </source>
</evidence>
<dbReference type="SUPFAM" id="SSF53187">
    <property type="entry name" value="Zn-dependent exopeptidases"/>
    <property type="match status" value="1"/>
</dbReference>
<reference evidence="21 22" key="1">
    <citation type="journal article" date="2016" name="Nat. Commun.">
        <title>Ectomycorrhizal ecology is imprinted in the genome of the dominant symbiotic fungus Cenococcum geophilum.</title>
        <authorList>
            <consortium name="DOE Joint Genome Institute"/>
            <person name="Peter M."/>
            <person name="Kohler A."/>
            <person name="Ohm R.A."/>
            <person name="Kuo A."/>
            <person name="Krutzmann J."/>
            <person name="Morin E."/>
            <person name="Arend M."/>
            <person name="Barry K.W."/>
            <person name="Binder M."/>
            <person name="Choi C."/>
            <person name="Clum A."/>
            <person name="Copeland A."/>
            <person name="Grisel N."/>
            <person name="Haridas S."/>
            <person name="Kipfer T."/>
            <person name="LaButti K."/>
            <person name="Lindquist E."/>
            <person name="Lipzen A."/>
            <person name="Maire R."/>
            <person name="Meier B."/>
            <person name="Mihaltcheva S."/>
            <person name="Molinier V."/>
            <person name="Murat C."/>
            <person name="Poggeler S."/>
            <person name="Quandt C.A."/>
            <person name="Sperisen C."/>
            <person name="Tritt A."/>
            <person name="Tisserant E."/>
            <person name="Crous P.W."/>
            <person name="Henrissat B."/>
            <person name="Nehls U."/>
            <person name="Egli S."/>
            <person name="Spatafora J.W."/>
            <person name="Grigoriev I.V."/>
            <person name="Martin F.M."/>
        </authorList>
    </citation>
    <scope>NUCLEOTIDE SEQUENCE [LARGE SCALE GENOMIC DNA]</scope>
    <source>
        <strain evidence="21 22">CBS 459.81</strain>
    </source>
</reference>
<gene>
    <name evidence="21" type="ORF">K432DRAFT_306772</name>
</gene>
<evidence type="ECO:0000256" key="5">
    <source>
        <dbReference type="ARBA" id="ARBA00022554"/>
    </source>
</evidence>
<feature type="transmembrane region" description="Helical" evidence="17">
    <location>
        <begin position="402"/>
        <end position="425"/>
    </location>
</feature>
<keyword evidence="22" id="KW-1185">Reference proteome</keyword>
<evidence type="ECO:0000256" key="3">
    <source>
        <dbReference type="ARBA" id="ARBA00004128"/>
    </source>
</evidence>
<dbReference type="OrthoDB" id="76293at2759"/>
<evidence type="ECO:0000256" key="17">
    <source>
        <dbReference type="SAM" id="Phobius"/>
    </source>
</evidence>
<dbReference type="Pfam" id="PF22251">
    <property type="entry name" value="PFF1_TM"/>
    <property type="match status" value="1"/>
</dbReference>
<feature type="transmembrane region" description="Helical" evidence="17">
    <location>
        <begin position="549"/>
        <end position="570"/>
    </location>
</feature>
<evidence type="ECO:0000256" key="1">
    <source>
        <dbReference type="ARBA" id="ARBA00001947"/>
    </source>
</evidence>
<evidence type="ECO:0000259" key="20">
    <source>
        <dbReference type="Pfam" id="PF22251"/>
    </source>
</evidence>
<dbReference type="InterPro" id="IPR045175">
    <property type="entry name" value="M28_fam"/>
</dbReference>
<evidence type="ECO:0000259" key="18">
    <source>
        <dbReference type="Pfam" id="PF04389"/>
    </source>
</evidence>
<comment type="function">
    <text evidence="2">May be involved in vacuolar sorting and osmoregulation.</text>
</comment>
<keyword evidence="5" id="KW-0926">Vacuole</keyword>
<proteinExistence type="inferred from homology"/>
<evidence type="ECO:0000256" key="11">
    <source>
        <dbReference type="ARBA" id="ARBA00022989"/>
    </source>
</evidence>
<dbReference type="GO" id="GO:0006508">
    <property type="term" value="P:proteolysis"/>
    <property type="evidence" value="ECO:0007669"/>
    <property type="project" value="UniProtKB-KW"/>
</dbReference>
<evidence type="ECO:0000256" key="14">
    <source>
        <dbReference type="ARBA" id="ARBA00023180"/>
    </source>
</evidence>
<evidence type="ECO:0000256" key="6">
    <source>
        <dbReference type="ARBA" id="ARBA00022670"/>
    </source>
</evidence>
<comment type="similarity">
    <text evidence="4 15">Belongs to the peptidase M28 family.</text>
</comment>
<feature type="transmembrane region" description="Helical" evidence="17">
    <location>
        <begin position="745"/>
        <end position="764"/>
    </location>
</feature>
<keyword evidence="8 15" id="KW-0479">Metal-binding</keyword>
<dbReference type="InterPro" id="IPR053976">
    <property type="entry name" value="PFF1_TM"/>
</dbReference>
<feature type="domain" description="Vacuolar membrane protease C-terminal" evidence="19">
    <location>
        <begin position="770"/>
        <end position="978"/>
    </location>
</feature>
<feature type="transmembrane region" description="Helical" evidence="17">
    <location>
        <begin position="490"/>
        <end position="510"/>
    </location>
</feature>
<protein>
    <recommendedName>
        <fullName evidence="15">Peptide hydrolase</fullName>
        <ecNumber evidence="15">3.4.-.-</ecNumber>
    </recommendedName>
</protein>
<keyword evidence="9 15" id="KW-0378">Hydrolase</keyword>
<dbReference type="AlphaFoldDB" id="A0A8E2E2P0"/>
<comment type="cofactor">
    <cofactor evidence="1">
        <name>Zn(2+)</name>
        <dbReference type="ChEBI" id="CHEBI:29105"/>
    </cofactor>
</comment>
<keyword evidence="14" id="KW-0325">Glycoprotein</keyword>
<keyword evidence="13 17" id="KW-0472">Membrane</keyword>
<evidence type="ECO:0000256" key="10">
    <source>
        <dbReference type="ARBA" id="ARBA00022833"/>
    </source>
</evidence>
<feature type="transmembrane region" description="Helical" evidence="17">
    <location>
        <begin position="682"/>
        <end position="705"/>
    </location>
</feature>
<dbReference type="EC" id="3.4.-.-" evidence="15"/>
<organism evidence="21 22">
    <name type="scientific">Lepidopterella palustris CBS 459.81</name>
    <dbReference type="NCBI Taxonomy" id="1314670"/>
    <lineage>
        <taxon>Eukaryota</taxon>
        <taxon>Fungi</taxon>
        <taxon>Dikarya</taxon>
        <taxon>Ascomycota</taxon>
        <taxon>Pezizomycotina</taxon>
        <taxon>Dothideomycetes</taxon>
        <taxon>Pleosporomycetidae</taxon>
        <taxon>Mytilinidiales</taxon>
        <taxon>Argynnaceae</taxon>
        <taxon>Lepidopterella</taxon>
    </lineage>
</organism>
<evidence type="ECO:0000256" key="8">
    <source>
        <dbReference type="ARBA" id="ARBA00022723"/>
    </source>
</evidence>
<evidence type="ECO:0000313" key="21">
    <source>
        <dbReference type="EMBL" id="OCK76255.1"/>
    </source>
</evidence>
<keyword evidence="11 17" id="KW-1133">Transmembrane helix</keyword>
<dbReference type="GO" id="GO:0046872">
    <property type="term" value="F:metal ion binding"/>
    <property type="evidence" value="ECO:0007669"/>
    <property type="project" value="UniProtKB-KW"/>
</dbReference>
<feature type="transmembrane region" description="Helical" evidence="17">
    <location>
        <begin position="522"/>
        <end position="543"/>
    </location>
</feature>
<keyword evidence="7 17" id="KW-0812">Transmembrane</keyword>
<dbReference type="InterPro" id="IPR048024">
    <property type="entry name" value="Fxna-like_M28_dom"/>
</dbReference>
<dbReference type="FunFam" id="3.40.630.10:FF:000057">
    <property type="entry name" value="Vacuolar membrane protease"/>
    <property type="match status" value="1"/>
</dbReference>